<evidence type="ECO:0000256" key="4">
    <source>
        <dbReference type="ARBA" id="ARBA00022989"/>
    </source>
</evidence>
<dbReference type="PANTHER" id="PTHR33406:SF13">
    <property type="entry name" value="MEMBRANE PROTEIN YDFJ"/>
    <property type="match status" value="1"/>
</dbReference>
<dbReference type="PANTHER" id="PTHR33406">
    <property type="entry name" value="MEMBRANE PROTEIN MJ1562-RELATED"/>
    <property type="match status" value="1"/>
</dbReference>
<dbReference type="SUPFAM" id="SSF82866">
    <property type="entry name" value="Multidrug efflux transporter AcrB transmembrane domain"/>
    <property type="match status" value="2"/>
</dbReference>
<dbReference type="AlphaFoldDB" id="A0A1H0A9N0"/>
<evidence type="ECO:0000259" key="7">
    <source>
        <dbReference type="PROSITE" id="PS50156"/>
    </source>
</evidence>
<feature type="transmembrane region" description="Helical" evidence="6">
    <location>
        <begin position="202"/>
        <end position="221"/>
    </location>
</feature>
<feature type="transmembrane region" description="Helical" evidence="6">
    <location>
        <begin position="178"/>
        <end position="195"/>
    </location>
</feature>
<gene>
    <name evidence="8" type="ORF">SAMN05216544_2355</name>
</gene>
<feature type="transmembrane region" description="Helical" evidence="6">
    <location>
        <begin position="12"/>
        <end position="32"/>
    </location>
</feature>
<dbReference type="Pfam" id="PF03176">
    <property type="entry name" value="MMPL"/>
    <property type="match status" value="2"/>
</dbReference>
<evidence type="ECO:0000256" key="1">
    <source>
        <dbReference type="ARBA" id="ARBA00004651"/>
    </source>
</evidence>
<dbReference type="RefSeq" id="WP_074522294.1">
    <property type="nucleotide sequence ID" value="NZ_FNHZ01000011.1"/>
</dbReference>
<evidence type="ECO:0000256" key="2">
    <source>
        <dbReference type="ARBA" id="ARBA00022475"/>
    </source>
</evidence>
<feature type="transmembrane region" description="Helical" evidence="6">
    <location>
        <begin position="270"/>
        <end position="297"/>
    </location>
</feature>
<dbReference type="InterPro" id="IPR000731">
    <property type="entry name" value="SSD"/>
</dbReference>
<dbReference type="InterPro" id="IPR004869">
    <property type="entry name" value="MMPL_dom"/>
</dbReference>
<evidence type="ECO:0000256" key="3">
    <source>
        <dbReference type="ARBA" id="ARBA00022692"/>
    </source>
</evidence>
<keyword evidence="2" id="KW-1003">Cell membrane</keyword>
<evidence type="ECO:0000313" key="8">
    <source>
        <dbReference type="EMBL" id="SDN29954.1"/>
    </source>
</evidence>
<protein>
    <recommendedName>
        <fullName evidence="7">SSD domain-containing protein</fullName>
    </recommendedName>
</protein>
<evidence type="ECO:0000256" key="5">
    <source>
        <dbReference type="ARBA" id="ARBA00023136"/>
    </source>
</evidence>
<feature type="transmembrane region" description="Helical" evidence="6">
    <location>
        <begin position="616"/>
        <end position="642"/>
    </location>
</feature>
<keyword evidence="9" id="KW-1185">Reference proteome</keyword>
<accession>A0A1H0A9N0</accession>
<keyword evidence="5 6" id="KW-0472">Membrane</keyword>
<evidence type="ECO:0000256" key="6">
    <source>
        <dbReference type="SAM" id="Phobius"/>
    </source>
</evidence>
<feature type="transmembrane region" description="Helical" evidence="6">
    <location>
        <begin position="549"/>
        <end position="569"/>
    </location>
</feature>
<feature type="transmembrane region" description="Helical" evidence="6">
    <location>
        <begin position="525"/>
        <end position="542"/>
    </location>
</feature>
<feature type="domain" description="SSD" evidence="7">
    <location>
        <begin position="529"/>
        <end position="676"/>
    </location>
</feature>
<feature type="transmembrane region" description="Helical" evidence="6">
    <location>
        <begin position="348"/>
        <end position="372"/>
    </location>
</feature>
<sequence length="707" mass="77409">MEKFGRAVVKLRIPILIISVLLLIPAVLGYFGTRVNYDILYYLPDNIETMEGQDILLNDFGKGAYALIVVEDMNQDNVSKLVNKVENVDHVAKVISYSGIVGTDIPAELLPEEISSKFVNADTNSTLFAVFFDDTTSSDDTMNAIQQIRKVTDKQCYVAGMSAVVTDTKNLSEKETPIYVLLAVVLVCIVLALFMDSFLVPVLFMISIGMAIIYNLGSNYFLGETSYITKALAAVLQLGVTLDYSIFLWHSYKEHKAEYPGNKEKAMAVAIGNTLTSVVGSSITTVAGFIALCFMSFTLGLDLGVVMAKGVVFGVIGCVTILPSLVLTFDRALEKTMHKEIMPDFSKFAHWVVNHSWVFLIAFVILLVPAIYGYNNTEVYYDLAGTLPKDLDCSQANTKLAESFKDLNSIYMILADSDLSTEDGQNMLDEIQNVDGISFALGLPTITETGIPEEFLPESVVSELKSGDYQLMLVSSEYAIASDEINNQIDEVSAITKKYDNQAMVIGEAPCTKDLITITDKDFKTVSFVSIAAIFVIIFFVLKSISLPILLVAAIEFAIFVNMGIPYFTGTSIPFIASVVIGTIQLGATVDYAILMTTRYKRERASGLSKKESVEIALATSIPSIVVSALGFFAATFGVGMYANVDMIASLCILMARGAIISMVVVILVVPSLFMVFDKLIIHTSIGFKPKNKKYSDLNEEDKFAHQ</sequence>
<feature type="transmembrane region" description="Helical" evidence="6">
    <location>
        <begin position="303"/>
        <end position="327"/>
    </location>
</feature>
<comment type="subcellular location">
    <subcellularLocation>
        <location evidence="1">Cell membrane</location>
        <topology evidence="1">Multi-pass membrane protein</topology>
    </subcellularLocation>
</comment>
<feature type="transmembrane region" description="Helical" evidence="6">
    <location>
        <begin position="575"/>
        <end position="595"/>
    </location>
</feature>
<organism evidence="8 9">
    <name type="scientific">Lachnospira pectinoschiza</name>
    <dbReference type="NCBI Taxonomy" id="28052"/>
    <lineage>
        <taxon>Bacteria</taxon>
        <taxon>Bacillati</taxon>
        <taxon>Bacillota</taxon>
        <taxon>Clostridia</taxon>
        <taxon>Lachnospirales</taxon>
        <taxon>Lachnospiraceae</taxon>
        <taxon>Lachnospira</taxon>
    </lineage>
</organism>
<dbReference type="EMBL" id="FNHZ01000011">
    <property type="protein sequence ID" value="SDN29954.1"/>
    <property type="molecule type" value="Genomic_DNA"/>
</dbReference>
<dbReference type="PROSITE" id="PS50156">
    <property type="entry name" value="SSD"/>
    <property type="match status" value="1"/>
</dbReference>
<name>A0A1H0A9N0_9FIRM</name>
<evidence type="ECO:0000313" key="9">
    <source>
        <dbReference type="Proteomes" id="UP000187651"/>
    </source>
</evidence>
<dbReference type="OrthoDB" id="9782006at2"/>
<dbReference type="Gene3D" id="1.20.1640.10">
    <property type="entry name" value="Multidrug efflux transporter AcrB transmembrane domain"/>
    <property type="match status" value="2"/>
</dbReference>
<dbReference type="Proteomes" id="UP000187651">
    <property type="component" value="Unassembled WGS sequence"/>
</dbReference>
<proteinExistence type="predicted"/>
<keyword evidence="3 6" id="KW-0812">Transmembrane</keyword>
<reference evidence="9" key="1">
    <citation type="submission" date="2016-10" db="EMBL/GenBank/DDBJ databases">
        <authorList>
            <person name="Varghese N."/>
            <person name="Submissions S."/>
        </authorList>
    </citation>
    <scope>NUCLEOTIDE SEQUENCE [LARGE SCALE GENOMIC DNA]</scope>
    <source>
        <strain evidence="9">M83</strain>
    </source>
</reference>
<dbReference type="InterPro" id="IPR050545">
    <property type="entry name" value="Mycobact_MmpL"/>
</dbReference>
<dbReference type="GO" id="GO:0005886">
    <property type="term" value="C:plasma membrane"/>
    <property type="evidence" value="ECO:0007669"/>
    <property type="project" value="UniProtKB-SubCell"/>
</dbReference>
<keyword evidence="4 6" id="KW-1133">Transmembrane helix</keyword>
<feature type="transmembrane region" description="Helical" evidence="6">
    <location>
        <begin position="648"/>
        <end position="677"/>
    </location>
</feature>